<dbReference type="EnsemblPlants" id="Kaladp0102s0038.1.v1.1">
    <property type="protein sequence ID" value="Kaladp0102s0038.1.v1.1"/>
    <property type="gene ID" value="Kaladp0102s0038.v1.1"/>
</dbReference>
<dbReference type="EnsemblPlants" id="Kaladp0102s0038.3.v1.1">
    <property type="protein sequence ID" value="Kaladp0102s0038.3.v1.1"/>
    <property type="gene ID" value="Kaladp0102s0038.v1.1"/>
</dbReference>
<sequence>MMEHSCIKAPKAGKKKSPNIFSNEVADRVTLEYFQSKSSSLISSTCPECVLTSSINKNPGCDKIIKELAPRHYPFSNCRISKRITSFDEQYLSHCLELIQVSAAKAASYNISVAWRSPSRNSCSTESFLSERNGSIAGSLSAGSGKVVVSPSKKWNLGSETRSGSMIDIQRSPLFRNGRANKNDTNSEADSLASIKESLDSYRYGYPGGLSLCSSPMVDRETRKELYGSNGVPANDSSFMSTSSDMSSCTSVAVSHGMLQCTWSNGIPHFVFYLDNKRDAYVTQPSKHAASDGSGLDWTYFFHRWTRCSNQKEYDSGRSKSDLVGRMNVSAPLYRICADSSRVSETEFILYGDNVHGEGELQGAIYDTRRSHARIPARVSKFFKPLHLPKHLPWGASTLTDFCTWKPEQAQDEDCDSDHIGHPNLLESSVASNFELAAIFFTEHVQVRQQETEVGGWGLSFLKRAKERQETNNCQSACEASVDVIVPAGYHGGPKTRDGGPSTLMERWRSGGQCDCGGWDTGCPLTVLNARSNTQEYDPASQRKGLDHSLHLFAKGDEGHAPSMKMVNIQKGLYYIDFQSKLSALQCFSIAVAIIHNRSPTLRPKSHPS</sequence>
<dbReference type="Gramene" id="Kaladp0102s0038.1.v1.1">
    <property type="protein sequence ID" value="Kaladp0102s0038.1.v1.1"/>
    <property type="gene ID" value="Kaladp0102s0038.v1.1"/>
</dbReference>
<dbReference type="InterPro" id="IPR021916">
    <property type="entry name" value="DUF3527"/>
</dbReference>
<proteinExistence type="predicted"/>
<accession>A0A7N0V5Q7</accession>
<dbReference type="AlphaFoldDB" id="A0A7N0V5Q7"/>
<protein>
    <submittedName>
        <fullName evidence="1">Uncharacterized protein</fullName>
    </submittedName>
</protein>
<name>A0A7N0V5Q7_KALFE</name>
<dbReference type="Proteomes" id="UP000594263">
    <property type="component" value="Unplaced"/>
</dbReference>
<evidence type="ECO:0000313" key="2">
    <source>
        <dbReference type="Proteomes" id="UP000594263"/>
    </source>
</evidence>
<reference evidence="1" key="1">
    <citation type="submission" date="2021-01" db="UniProtKB">
        <authorList>
            <consortium name="EnsemblPlants"/>
        </authorList>
    </citation>
    <scope>IDENTIFICATION</scope>
</reference>
<dbReference type="OMA" id="WIQKEGH"/>
<evidence type="ECO:0000313" key="1">
    <source>
        <dbReference type="EnsemblPlants" id="Kaladp0102s0038.2.v1.1"/>
    </source>
</evidence>
<dbReference type="PANTHER" id="PTHR31390:SF2">
    <property type="entry name" value="EXPRESSED PROTEIN"/>
    <property type="match status" value="1"/>
</dbReference>
<dbReference type="EnsemblPlants" id="Kaladp0102s0038.2.v1.1">
    <property type="protein sequence ID" value="Kaladp0102s0038.2.v1.1"/>
    <property type="gene ID" value="Kaladp0102s0038.v1.1"/>
</dbReference>
<dbReference type="Gramene" id="Kaladp0102s0038.3.v1.1">
    <property type="protein sequence ID" value="Kaladp0102s0038.3.v1.1"/>
    <property type="gene ID" value="Kaladp0102s0038.v1.1"/>
</dbReference>
<organism evidence="1 2">
    <name type="scientific">Kalanchoe fedtschenkoi</name>
    <name type="common">Lavender scallops</name>
    <name type="synonym">South American air plant</name>
    <dbReference type="NCBI Taxonomy" id="63787"/>
    <lineage>
        <taxon>Eukaryota</taxon>
        <taxon>Viridiplantae</taxon>
        <taxon>Streptophyta</taxon>
        <taxon>Embryophyta</taxon>
        <taxon>Tracheophyta</taxon>
        <taxon>Spermatophyta</taxon>
        <taxon>Magnoliopsida</taxon>
        <taxon>eudicotyledons</taxon>
        <taxon>Gunneridae</taxon>
        <taxon>Pentapetalae</taxon>
        <taxon>Saxifragales</taxon>
        <taxon>Crassulaceae</taxon>
        <taxon>Kalanchoe</taxon>
    </lineage>
</organism>
<dbReference type="Pfam" id="PF12043">
    <property type="entry name" value="DUF3527"/>
    <property type="match status" value="1"/>
</dbReference>
<dbReference type="Gramene" id="Kaladp0102s0038.2.v1.1">
    <property type="protein sequence ID" value="Kaladp0102s0038.2.v1.1"/>
    <property type="gene ID" value="Kaladp0102s0038.v1.1"/>
</dbReference>
<dbReference type="PANTHER" id="PTHR31390">
    <property type="entry name" value="EXPRESSED PROTEIN"/>
    <property type="match status" value="1"/>
</dbReference>
<keyword evidence="2" id="KW-1185">Reference proteome</keyword>